<comment type="caution">
    <text evidence="2">The sequence shown here is derived from an EMBL/GenBank/DDBJ whole genome shotgun (WGS) entry which is preliminary data.</text>
</comment>
<evidence type="ECO:0000313" key="2">
    <source>
        <dbReference type="EMBL" id="TGY01449.1"/>
    </source>
</evidence>
<reference evidence="2 3" key="1">
    <citation type="submission" date="2019-04" db="EMBL/GenBank/DDBJ databases">
        <title>Microbes associate with the intestines of laboratory mice.</title>
        <authorList>
            <person name="Navarre W."/>
            <person name="Wong E."/>
            <person name="Huang K."/>
            <person name="Tropini C."/>
            <person name="Ng K."/>
            <person name="Yu B."/>
        </authorList>
    </citation>
    <scope>NUCLEOTIDE SEQUENCE [LARGE SCALE GENOMIC DNA]</scope>
    <source>
        <strain evidence="2 3">NM69_E16B</strain>
    </source>
</reference>
<feature type="region of interest" description="Disordered" evidence="1">
    <location>
        <begin position="1"/>
        <end position="63"/>
    </location>
</feature>
<dbReference type="GeneID" id="82149817"/>
<dbReference type="RefSeq" id="WP_123550736.1">
    <property type="nucleotide sequence ID" value="NZ_SRYZ01000045.1"/>
</dbReference>
<dbReference type="AlphaFoldDB" id="A0A4S2AK33"/>
<proteinExistence type="predicted"/>
<dbReference type="Proteomes" id="UP000310532">
    <property type="component" value="Unassembled WGS sequence"/>
</dbReference>
<dbReference type="EMBL" id="SRYZ01000045">
    <property type="protein sequence ID" value="TGY01449.1"/>
    <property type="molecule type" value="Genomic_DNA"/>
</dbReference>
<name>A0A4S2AK33_9BACE</name>
<protein>
    <submittedName>
        <fullName evidence="2">DUF3408 domain-containing protein</fullName>
    </submittedName>
</protein>
<evidence type="ECO:0000256" key="1">
    <source>
        <dbReference type="SAM" id="MobiDB-lite"/>
    </source>
</evidence>
<organism evidence="2 3">
    <name type="scientific">Bacteroides muris</name>
    <name type="common">ex Afrizal et al. 2022</name>
    <dbReference type="NCBI Taxonomy" id="2516960"/>
    <lineage>
        <taxon>Bacteria</taxon>
        <taxon>Pseudomonadati</taxon>
        <taxon>Bacteroidota</taxon>
        <taxon>Bacteroidia</taxon>
        <taxon>Bacteroidales</taxon>
        <taxon>Bacteroidaceae</taxon>
        <taxon>Bacteroides</taxon>
    </lineage>
</organism>
<keyword evidence="3" id="KW-1185">Reference proteome</keyword>
<sequence>MSKVYEPQIDPEEFIRTFRDEPSGLSSLKRKSASKQQEQANPQPVAGEGDGASPGNTTVQAKNSERERLYMERFVRNMRYMWPEDKFQVSEIDPEFIWKIRRILFHKKKGKVCSIKAYINNVLAAHFEEFADIIDPIL</sequence>
<evidence type="ECO:0000313" key="3">
    <source>
        <dbReference type="Proteomes" id="UP000310532"/>
    </source>
</evidence>
<gene>
    <name evidence="2" type="ORF">E5355_15325</name>
</gene>
<accession>A0A4S2AK33</accession>
<feature type="compositionally biased region" description="Basic and acidic residues" evidence="1">
    <location>
        <begin position="13"/>
        <end position="22"/>
    </location>
</feature>